<evidence type="ECO:0000313" key="11">
    <source>
        <dbReference type="Proteomes" id="UP000332933"/>
    </source>
</evidence>
<dbReference type="InterPro" id="IPR012677">
    <property type="entry name" value="Nucleotide-bd_a/b_plait_sf"/>
</dbReference>
<evidence type="ECO:0000256" key="5">
    <source>
        <dbReference type="ARBA" id="ARBA00023242"/>
    </source>
</evidence>
<organism evidence="10 11">
    <name type="scientific">Aphanomyces stellatus</name>
    <dbReference type="NCBI Taxonomy" id="120398"/>
    <lineage>
        <taxon>Eukaryota</taxon>
        <taxon>Sar</taxon>
        <taxon>Stramenopiles</taxon>
        <taxon>Oomycota</taxon>
        <taxon>Saprolegniomycetes</taxon>
        <taxon>Saprolegniales</taxon>
        <taxon>Verrucalvaceae</taxon>
        <taxon>Aphanomyces</taxon>
    </lineage>
</organism>
<accession>A0A485KQJ4</accession>
<reference evidence="9" key="2">
    <citation type="submission" date="2019-06" db="EMBL/GenBank/DDBJ databases">
        <title>Genomics analysis of Aphanomyces spp. identifies a new class of oomycete effector associated with host adaptation.</title>
        <authorList>
            <person name="Gaulin E."/>
        </authorList>
    </citation>
    <scope>NUCLEOTIDE SEQUENCE</scope>
    <source>
        <strain evidence="9">CBS 578.67</strain>
    </source>
</reference>
<dbReference type="SMART" id="SM00360">
    <property type="entry name" value="RRM"/>
    <property type="match status" value="2"/>
</dbReference>
<feature type="region of interest" description="Disordered" evidence="7">
    <location>
        <begin position="214"/>
        <end position="258"/>
    </location>
</feature>
<evidence type="ECO:0000256" key="7">
    <source>
        <dbReference type="SAM" id="MobiDB-lite"/>
    </source>
</evidence>
<evidence type="ECO:0000256" key="3">
    <source>
        <dbReference type="ARBA" id="ARBA00022737"/>
    </source>
</evidence>
<keyword evidence="11" id="KW-1185">Reference proteome</keyword>
<keyword evidence="5" id="KW-0539">Nucleus</keyword>
<name>A0A485KQJ4_9STRA</name>
<evidence type="ECO:0000256" key="6">
    <source>
        <dbReference type="PROSITE-ProRule" id="PRU00176"/>
    </source>
</evidence>
<sequence>MSGIRVYVGGIPKTVVNRDLEVAFERFGKIVNVWLARNPPGFAFVVRCVRPSVVDDFEDPRDADDAIKDMDGKEILGERVRVQLARGGVRRGTKDERSDDRDHRDRDHRDRDRDYRDRDRDRDRDHRDRDRDRRDRRDDDERRGGRERSSGGHKVRVSGLSRNVDWRDVKDYIRKAGDVTFCDMDGDDAIVELASKSDLDNVIRKLDDTEFDGRRIRIKPAGGRDRSRSHSPRDRRRPSRSRSPGDRHRSPPPRKNSD</sequence>
<feature type="compositionally biased region" description="Basic and acidic residues" evidence="7">
    <location>
        <begin position="222"/>
        <end position="232"/>
    </location>
</feature>
<dbReference type="InterPro" id="IPR000504">
    <property type="entry name" value="RRM_dom"/>
</dbReference>
<feature type="domain" description="RRM" evidence="8">
    <location>
        <begin position="153"/>
        <end position="223"/>
    </location>
</feature>
<evidence type="ECO:0000256" key="1">
    <source>
        <dbReference type="ARBA" id="ARBA00004123"/>
    </source>
</evidence>
<dbReference type="Pfam" id="PF00076">
    <property type="entry name" value="RRM_1"/>
    <property type="match status" value="2"/>
</dbReference>
<keyword evidence="4 6" id="KW-0694">RNA-binding</keyword>
<dbReference type="InterPro" id="IPR050374">
    <property type="entry name" value="RRT5_SRSF_SR"/>
</dbReference>
<dbReference type="AlphaFoldDB" id="A0A485KQJ4"/>
<evidence type="ECO:0000256" key="4">
    <source>
        <dbReference type="ARBA" id="ARBA00022884"/>
    </source>
</evidence>
<dbReference type="GO" id="GO:0005634">
    <property type="term" value="C:nucleus"/>
    <property type="evidence" value="ECO:0007669"/>
    <property type="project" value="UniProtKB-SubCell"/>
</dbReference>
<dbReference type="PANTHER" id="PTHR23003">
    <property type="entry name" value="RNA RECOGNITION MOTIF RRM DOMAIN CONTAINING PROTEIN"/>
    <property type="match status" value="1"/>
</dbReference>
<dbReference type="PANTHER" id="PTHR23003:SF62">
    <property type="entry name" value="SERINE_ARGININE (SR)-TYPE SHUTTLING MRNA BINDING PROTEIN NPL3"/>
    <property type="match status" value="1"/>
</dbReference>
<dbReference type="OrthoDB" id="5970at2759"/>
<feature type="compositionally biased region" description="Basic and acidic residues" evidence="7">
    <location>
        <begin position="92"/>
        <end position="150"/>
    </location>
</feature>
<dbReference type="SUPFAM" id="SSF54928">
    <property type="entry name" value="RNA-binding domain, RBD"/>
    <property type="match status" value="1"/>
</dbReference>
<feature type="compositionally biased region" description="Basic and acidic residues" evidence="7">
    <location>
        <begin position="243"/>
        <end position="258"/>
    </location>
</feature>
<evidence type="ECO:0000256" key="2">
    <source>
        <dbReference type="ARBA" id="ARBA00022664"/>
    </source>
</evidence>
<gene>
    <name evidence="10" type="primary">Aste57867_10510</name>
    <name evidence="9" type="ORF">As57867_010470</name>
    <name evidence="10" type="ORF">ASTE57867_10510</name>
</gene>
<keyword evidence="3" id="KW-0677">Repeat</keyword>
<proteinExistence type="predicted"/>
<dbReference type="EMBL" id="CAADRA010005234">
    <property type="protein sequence ID" value="VFT87383.1"/>
    <property type="molecule type" value="Genomic_DNA"/>
</dbReference>
<comment type="subcellular location">
    <subcellularLocation>
        <location evidence="1">Nucleus</location>
    </subcellularLocation>
</comment>
<dbReference type="InterPro" id="IPR035979">
    <property type="entry name" value="RBD_domain_sf"/>
</dbReference>
<dbReference type="GO" id="GO:0005737">
    <property type="term" value="C:cytoplasm"/>
    <property type="evidence" value="ECO:0007669"/>
    <property type="project" value="TreeGrafter"/>
</dbReference>
<dbReference type="EMBL" id="VJMH01005213">
    <property type="protein sequence ID" value="KAF0698886.1"/>
    <property type="molecule type" value="Genomic_DNA"/>
</dbReference>
<evidence type="ECO:0000313" key="9">
    <source>
        <dbReference type="EMBL" id="KAF0698886.1"/>
    </source>
</evidence>
<reference evidence="10 11" key="1">
    <citation type="submission" date="2019-03" db="EMBL/GenBank/DDBJ databases">
        <authorList>
            <person name="Gaulin E."/>
            <person name="Dumas B."/>
        </authorList>
    </citation>
    <scope>NUCLEOTIDE SEQUENCE [LARGE SCALE GENOMIC DNA]</scope>
    <source>
        <strain evidence="10">CBS 568.67</strain>
    </source>
</reference>
<evidence type="ECO:0000313" key="10">
    <source>
        <dbReference type="EMBL" id="VFT87383.1"/>
    </source>
</evidence>
<evidence type="ECO:0000259" key="8">
    <source>
        <dbReference type="PROSITE" id="PS50102"/>
    </source>
</evidence>
<dbReference type="Proteomes" id="UP000332933">
    <property type="component" value="Unassembled WGS sequence"/>
</dbReference>
<feature type="region of interest" description="Disordered" evidence="7">
    <location>
        <begin position="86"/>
        <end position="156"/>
    </location>
</feature>
<keyword evidence="2" id="KW-0507">mRNA processing</keyword>
<feature type="domain" description="RRM" evidence="8">
    <location>
        <begin position="4"/>
        <end position="87"/>
    </location>
</feature>
<dbReference type="GO" id="GO:0006397">
    <property type="term" value="P:mRNA processing"/>
    <property type="evidence" value="ECO:0007669"/>
    <property type="project" value="UniProtKB-KW"/>
</dbReference>
<dbReference type="GO" id="GO:0003729">
    <property type="term" value="F:mRNA binding"/>
    <property type="evidence" value="ECO:0007669"/>
    <property type="project" value="TreeGrafter"/>
</dbReference>
<dbReference type="PROSITE" id="PS50102">
    <property type="entry name" value="RRM"/>
    <property type="match status" value="2"/>
</dbReference>
<dbReference type="Gene3D" id="3.30.70.330">
    <property type="match status" value="2"/>
</dbReference>
<protein>
    <submittedName>
        <fullName evidence="10">Aste57867_10510 protein</fullName>
    </submittedName>
</protein>